<reference evidence="2 4" key="1">
    <citation type="submission" date="2022-11" db="EMBL/GenBank/DDBJ databases">
        <title>Whole genome sequence of Eschrichtius robustus ER-17-0199.</title>
        <authorList>
            <person name="Bruniche-Olsen A."/>
            <person name="Black A.N."/>
            <person name="Fields C.J."/>
            <person name="Walden K."/>
            <person name="Dewoody J.A."/>
        </authorList>
    </citation>
    <scope>NUCLEOTIDE SEQUENCE [LARGE SCALE GENOMIC DNA]</scope>
    <source>
        <strain evidence="2">ER-17-0199</strain>
        <tissue evidence="2">Blubber</tissue>
    </source>
</reference>
<dbReference type="Proteomes" id="UP001159641">
    <property type="component" value="Unassembled WGS sequence"/>
</dbReference>
<evidence type="ECO:0000313" key="4">
    <source>
        <dbReference type="Proteomes" id="UP001159641"/>
    </source>
</evidence>
<accession>A0AB34GW17</accession>
<proteinExistence type="predicted"/>
<gene>
    <name evidence="3" type="ORF">J1605_000088</name>
    <name evidence="2" type="ORF">J1605_009300</name>
</gene>
<dbReference type="AlphaFoldDB" id="A0AB34GW17"/>
<name>A0AB34GW17_ESCRO</name>
<keyword evidence="4" id="KW-1185">Reference proteome</keyword>
<sequence>MRALTPQLPSLSSPPSRGAGSPPRRPRPAPGTATAPRASDAEPGTGSPGPGSCQAGEGQRQLWTFRDSPSPQSLSLPSARRKRKSRRGCSSSPGGRPTPVGTPAAPTGEVAAPAPEAAAAVPWSWPRQPLPCSARSCPSCGRLSACGTHTTASARGPPSFAGLAQWEEAEVIGSCPAWDFAFWGEELREWEEVEERFHPLCGWEI</sequence>
<protein>
    <submittedName>
        <fullName evidence="2">Uncharacterized protein</fullName>
    </submittedName>
</protein>
<evidence type="ECO:0000313" key="2">
    <source>
        <dbReference type="EMBL" id="KAJ8783357.1"/>
    </source>
</evidence>
<feature type="compositionally biased region" description="Low complexity" evidence="1">
    <location>
        <begin position="1"/>
        <end position="22"/>
    </location>
</feature>
<evidence type="ECO:0000256" key="1">
    <source>
        <dbReference type="SAM" id="MobiDB-lite"/>
    </source>
</evidence>
<dbReference type="EMBL" id="JAIQCJ010002082">
    <property type="protein sequence ID" value="KAJ8783570.1"/>
    <property type="molecule type" value="Genomic_DNA"/>
</dbReference>
<feature type="compositionally biased region" description="Low complexity" evidence="1">
    <location>
        <begin position="88"/>
        <end position="115"/>
    </location>
</feature>
<feature type="region of interest" description="Disordered" evidence="1">
    <location>
        <begin position="1"/>
        <end position="115"/>
    </location>
</feature>
<organism evidence="2 4">
    <name type="scientific">Eschrichtius robustus</name>
    <name type="common">California gray whale</name>
    <name type="synonym">Eschrichtius gibbosus</name>
    <dbReference type="NCBI Taxonomy" id="9764"/>
    <lineage>
        <taxon>Eukaryota</taxon>
        <taxon>Metazoa</taxon>
        <taxon>Chordata</taxon>
        <taxon>Craniata</taxon>
        <taxon>Vertebrata</taxon>
        <taxon>Euteleostomi</taxon>
        <taxon>Mammalia</taxon>
        <taxon>Eutheria</taxon>
        <taxon>Laurasiatheria</taxon>
        <taxon>Artiodactyla</taxon>
        <taxon>Whippomorpha</taxon>
        <taxon>Cetacea</taxon>
        <taxon>Mysticeti</taxon>
        <taxon>Eschrichtiidae</taxon>
        <taxon>Eschrichtius</taxon>
    </lineage>
</organism>
<feature type="compositionally biased region" description="Low complexity" evidence="1">
    <location>
        <begin position="68"/>
        <end position="78"/>
    </location>
</feature>
<dbReference type="EMBL" id="JAIQCJ010002086">
    <property type="protein sequence ID" value="KAJ8783357.1"/>
    <property type="molecule type" value="Genomic_DNA"/>
</dbReference>
<evidence type="ECO:0000313" key="3">
    <source>
        <dbReference type="EMBL" id="KAJ8783570.1"/>
    </source>
</evidence>
<comment type="caution">
    <text evidence="2">The sequence shown here is derived from an EMBL/GenBank/DDBJ whole genome shotgun (WGS) entry which is preliminary data.</text>
</comment>